<proteinExistence type="predicted"/>
<evidence type="ECO:0000313" key="1">
    <source>
        <dbReference type="EMBL" id="SEQ74266.1"/>
    </source>
</evidence>
<dbReference type="AlphaFoldDB" id="A0AAJ4W3I5"/>
<comment type="caution">
    <text evidence="1">The sequence shown here is derived from an EMBL/GenBank/DDBJ whole genome shotgun (WGS) entry which is preliminary data.</text>
</comment>
<organism evidence="1 2">
    <name type="scientific">Myroides profundi</name>
    <dbReference type="NCBI Taxonomy" id="480520"/>
    <lineage>
        <taxon>Bacteria</taxon>
        <taxon>Pseudomonadati</taxon>
        <taxon>Bacteroidota</taxon>
        <taxon>Flavobacteriia</taxon>
        <taxon>Flavobacteriales</taxon>
        <taxon>Flavobacteriaceae</taxon>
        <taxon>Myroides</taxon>
    </lineage>
</organism>
<evidence type="ECO:0000313" key="2">
    <source>
        <dbReference type="Proteomes" id="UP000183496"/>
    </source>
</evidence>
<feature type="non-terminal residue" evidence="1">
    <location>
        <position position="272"/>
    </location>
</feature>
<name>A0AAJ4W3I5_MYRPR</name>
<gene>
    <name evidence="1" type="ORF">SAMN04488089_105213</name>
</gene>
<dbReference type="EMBL" id="FOFY01000005">
    <property type="protein sequence ID" value="SEQ74266.1"/>
    <property type="molecule type" value="Genomic_DNA"/>
</dbReference>
<keyword evidence="2" id="KW-1185">Reference proteome</keyword>
<dbReference type="Proteomes" id="UP000183496">
    <property type="component" value="Unassembled WGS sequence"/>
</dbReference>
<protein>
    <submittedName>
        <fullName evidence="1">Uncharacterized protein</fullName>
    </submittedName>
</protein>
<accession>A0AAJ4W3I5</accession>
<reference evidence="1 2" key="1">
    <citation type="submission" date="2016-10" db="EMBL/GenBank/DDBJ databases">
        <authorList>
            <person name="Varghese N."/>
            <person name="Submissions S."/>
        </authorList>
    </citation>
    <scope>NUCLEOTIDE SEQUENCE [LARGE SCALE GENOMIC DNA]</scope>
    <source>
        <strain evidence="2">DSM 19823 / KCTC 23066 / CCTCC M 208030 / D25</strain>
    </source>
</reference>
<sequence>MKKKVITIGMLMMAGVVFSQVGIGIKAPHKSALLELKASEGEYRGVLIPRIPLKDLTDVSQINRGDVATSLLVFNTTTNNVLSNGFYYWSGVKWVRLINNQDIIDNIDTFPRNKVLEVRGDVLVLEDTKGLKVDTPIQDLNIITTIKEGENGTYVYKNEAGEESVINITGSVIENITEILNNTEVKEEIYNTVAAQGKAITAKDNSITLVGGNKAVLEETQIAVTDGGITTAKIAAGGKKQILITNAKGEVVWVDATDEVIIDAVKNNETVT</sequence>